<evidence type="ECO:0000256" key="1">
    <source>
        <dbReference type="ARBA" id="ARBA00023015"/>
    </source>
</evidence>
<name>A0A1V9ZB20_ACHHY</name>
<evidence type="ECO:0000256" key="4">
    <source>
        <dbReference type="ARBA" id="ARBA00023242"/>
    </source>
</evidence>
<dbReference type="STRING" id="1202772.A0A1V9ZB20"/>
<evidence type="ECO:0000259" key="7">
    <source>
        <dbReference type="PROSITE" id="PS51293"/>
    </source>
</evidence>
<keyword evidence="4" id="KW-0539">Nucleus</keyword>
<dbReference type="Gene3D" id="1.10.10.60">
    <property type="entry name" value="Homeodomain-like"/>
    <property type="match status" value="1"/>
</dbReference>
<dbReference type="PROSITE" id="PS51294">
    <property type="entry name" value="HTH_MYB"/>
    <property type="match status" value="1"/>
</dbReference>
<dbReference type="PANTHER" id="PTHR12802:SF173">
    <property type="entry name" value="MYB-LIKE PROTEIN K"/>
    <property type="match status" value="1"/>
</dbReference>
<dbReference type="EMBL" id="JNBR01000335">
    <property type="protein sequence ID" value="OQR95117.1"/>
    <property type="molecule type" value="Genomic_DNA"/>
</dbReference>
<evidence type="ECO:0000313" key="9">
    <source>
        <dbReference type="EMBL" id="OQR95117.1"/>
    </source>
</evidence>
<dbReference type="InterPro" id="IPR001005">
    <property type="entry name" value="SANT/Myb"/>
</dbReference>
<evidence type="ECO:0000259" key="6">
    <source>
        <dbReference type="PROSITE" id="PS50090"/>
    </source>
</evidence>
<feature type="domain" description="HTH myb-type" evidence="8">
    <location>
        <begin position="53"/>
        <end position="105"/>
    </location>
</feature>
<accession>A0A1V9ZB20</accession>
<dbReference type="InterPro" id="IPR017930">
    <property type="entry name" value="Myb_dom"/>
</dbReference>
<evidence type="ECO:0000259" key="8">
    <source>
        <dbReference type="PROSITE" id="PS51294"/>
    </source>
</evidence>
<dbReference type="InterPro" id="IPR009057">
    <property type="entry name" value="Homeodomain-like_sf"/>
</dbReference>
<feature type="domain" description="Myb-like" evidence="6">
    <location>
        <begin position="51"/>
        <end position="101"/>
    </location>
</feature>
<dbReference type="NCBIfam" id="TIGR01557">
    <property type="entry name" value="myb_SHAQKYF"/>
    <property type="match status" value="1"/>
</dbReference>
<sequence length="174" mass="19982">MVVSSPDTSDTLKEPRVSRVRTKPTPLDAFSDVVPIKAEPYIKAEMDDESPSTKRGGRWLAEEHQLFLEGLRAYGKNWKKVAQVVPTRSTVQIRTHAQKFFKRMSQERHLPLSPTHLGKGDQHIFIAPDSEASAWFEPVELIADDCPSSHKLFEHRDFFPEFPDFDATLEQFQF</sequence>
<dbReference type="PROSITE" id="PS51293">
    <property type="entry name" value="SANT"/>
    <property type="match status" value="1"/>
</dbReference>
<dbReference type="GO" id="GO:0003677">
    <property type="term" value="F:DNA binding"/>
    <property type="evidence" value="ECO:0007669"/>
    <property type="project" value="UniProtKB-KW"/>
</dbReference>
<feature type="domain" description="SANT" evidence="7">
    <location>
        <begin position="54"/>
        <end position="105"/>
    </location>
</feature>
<evidence type="ECO:0008006" key="11">
    <source>
        <dbReference type="Google" id="ProtNLM"/>
    </source>
</evidence>
<dbReference type="PANTHER" id="PTHR12802">
    <property type="entry name" value="SWI/SNF COMPLEX-RELATED"/>
    <property type="match status" value="1"/>
</dbReference>
<dbReference type="CDD" id="cd00167">
    <property type="entry name" value="SANT"/>
    <property type="match status" value="1"/>
</dbReference>
<protein>
    <recommendedName>
        <fullName evidence="11">Myb-like DNA-binding protein</fullName>
    </recommendedName>
</protein>
<evidence type="ECO:0000313" key="10">
    <source>
        <dbReference type="Proteomes" id="UP000243579"/>
    </source>
</evidence>
<organism evidence="9 10">
    <name type="scientific">Achlya hypogyna</name>
    <name type="common">Oomycete</name>
    <name type="synonym">Protoachlya hypogyna</name>
    <dbReference type="NCBI Taxonomy" id="1202772"/>
    <lineage>
        <taxon>Eukaryota</taxon>
        <taxon>Sar</taxon>
        <taxon>Stramenopiles</taxon>
        <taxon>Oomycota</taxon>
        <taxon>Saprolegniomycetes</taxon>
        <taxon>Saprolegniales</taxon>
        <taxon>Achlyaceae</taxon>
        <taxon>Achlya</taxon>
    </lineage>
</organism>
<proteinExistence type="predicted"/>
<dbReference type="Pfam" id="PF00249">
    <property type="entry name" value="Myb_DNA-binding"/>
    <property type="match status" value="1"/>
</dbReference>
<keyword evidence="10" id="KW-1185">Reference proteome</keyword>
<keyword evidence="2" id="KW-0238">DNA-binding</keyword>
<evidence type="ECO:0000256" key="3">
    <source>
        <dbReference type="ARBA" id="ARBA00023163"/>
    </source>
</evidence>
<dbReference type="SUPFAM" id="SSF46689">
    <property type="entry name" value="Homeodomain-like"/>
    <property type="match status" value="1"/>
</dbReference>
<reference evidence="9 10" key="1">
    <citation type="journal article" date="2014" name="Genome Biol. Evol.">
        <title>The secreted proteins of Achlya hypogyna and Thraustotheca clavata identify the ancestral oomycete secretome and reveal gene acquisitions by horizontal gene transfer.</title>
        <authorList>
            <person name="Misner I."/>
            <person name="Blouin N."/>
            <person name="Leonard G."/>
            <person name="Richards T.A."/>
            <person name="Lane C.E."/>
        </authorList>
    </citation>
    <scope>NUCLEOTIDE SEQUENCE [LARGE SCALE GENOMIC DNA]</scope>
    <source>
        <strain evidence="9 10">ATCC 48635</strain>
    </source>
</reference>
<dbReference type="AlphaFoldDB" id="A0A1V9ZB20"/>
<dbReference type="Proteomes" id="UP000243579">
    <property type="component" value="Unassembled WGS sequence"/>
</dbReference>
<dbReference type="InterPro" id="IPR006447">
    <property type="entry name" value="Myb_dom_plants"/>
</dbReference>
<dbReference type="PROSITE" id="PS50090">
    <property type="entry name" value="MYB_LIKE"/>
    <property type="match status" value="1"/>
</dbReference>
<evidence type="ECO:0000256" key="5">
    <source>
        <dbReference type="SAM" id="MobiDB-lite"/>
    </source>
</evidence>
<keyword evidence="3" id="KW-0804">Transcription</keyword>
<keyword evidence="1" id="KW-0805">Transcription regulation</keyword>
<gene>
    <name evidence="9" type="ORF">ACHHYP_00385</name>
</gene>
<dbReference type="SMART" id="SM00717">
    <property type="entry name" value="SANT"/>
    <property type="match status" value="1"/>
</dbReference>
<evidence type="ECO:0000256" key="2">
    <source>
        <dbReference type="ARBA" id="ARBA00023125"/>
    </source>
</evidence>
<comment type="caution">
    <text evidence="9">The sequence shown here is derived from an EMBL/GenBank/DDBJ whole genome shotgun (WGS) entry which is preliminary data.</text>
</comment>
<dbReference type="OrthoDB" id="118550at2759"/>
<dbReference type="InterPro" id="IPR017884">
    <property type="entry name" value="SANT_dom"/>
</dbReference>
<feature type="region of interest" description="Disordered" evidence="5">
    <location>
        <begin position="1"/>
        <end position="24"/>
    </location>
</feature>